<comment type="caution">
    <text evidence="1">The sequence shown here is derived from an EMBL/GenBank/DDBJ whole genome shotgun (WGS) entry which is preliminary data.</text>
</comment>
<evidence type="ECO:0000313" key="1">
    <source>
        <dbReference type="EMBL" id="HJF91068.1"/>
    </source>
</evidence>
<evidence type="ECO:0000313" key="2">
    <source>
        <dbReference type="Proteomes" id="UP000717835"/>
    </source>
</evidence>
<reference evidence="1" key="1">
    <citation type="journal article" date="2021" name="PeerJ">
        <title>Extensive microbial diversity within the chicken gut microbiome revealed by metagenomics and culture.</title>
        <authorList>
            <person name="Gilroy R."/>
            <person name="Ravi A."/>
            <person name="Getino M."/>
            <person name="Pursley I."/>
            <person name="Horton D.L."/>
            <person name="Alikhan N.F."/>
            <person name="Baker D."/>
            <person name="Gharbi K."/>
            <person name="Hall N."/>
            <person name="Watson M."/>
            <person name="Adriaenssens E.M."/>
            <person name="Foster-Nyarko E."/>
            <person name="Jarju S."/>
            <person name="Secka A."/>
            <person name="Antonio M."/>
            <person name="Oren A."/>
            <person name="Chaudhuri R.R."/>
            <person name="La Ragione R."/>
            <person name="Hildebrand F."/>
            <person name="Pallen M.J."/>
        </authorList>
    </citation>
    <scope>NUCLEOTIDE SEQUENCE</scope>
    <source>
        <strain evidence="1">CHK55-1828</strain>
    </source>
</reference>
<name>A0A921HUH3_9BACT</name>
<gene>
    <name evidence="1" type="ORF">K8W02_01580</name>
</gene>
<dbReference type="Proteomes" id="UP000717835">
    <property type="component" value="Unassembled WGS sequence"/>
</dbReference>
<dbReference type="EMBL" id="DYVX01000013">
    <property type="protein sequence ID" value="HJF91068.1"/>
    <property type="molecule type" value="Genomic_DNA"/>
</dbReference>
<organism evidence="1 2">
    <name type="scientific">Mediterranea massiliensis</name>
    <dbReference type="NCBI Taxonomy" id="1841865"/>
    <lineage>
        <taxon>Bacteria</taxon>
        <taxon>Pseudomonadati</taxon>
        <taxon>Bacteroidota</taxon>
        <taxon>Bacteroidia</taxon>
        <taxon>Bacteroidales</taxon>
        <taxon>Bacteroidaceae</taxon>
        <taxon>Mediterranea</taxon>
    </lineage>
</organism>
<dbReference type="Gene3D" id="3.30.2310.20">
    <property type="entry name" value="RelE-like"/>
    <property type="match status" value="1"/>
</dbReference>
<dbReference type="InterPro" id="IPR035093">
    <property type="entry name" value="RelE/ParE_toxin_dom_sf"/>
</dbReference>
<accession>A0A921HUH3</accession>
<dbReference type="RefSeq" id="WP_022021508.1">
    <property type="nucleotide sequence ID" value="NZ_DYVX01000013.1"/>
</dbReference>
<reference evidence="1" key="2">
    <citation type="submission" date="2021-09" db="EMBL/GenBank/DDBJ databases">
        <authorList>
            <person name="Gilroy R."/>
        </authorList>
    </citation>
    <scope>NUCLEOTIDE SEQUENCE</scope>
    <source>
        <strain evidence="1">CHK55-1828</strain>
    </source>
</reference>
<sequence length="107" mass="12473">MQVKWSRRAGRALDTALAQGAKLFGIRATTLFYNRVKSYEPLLASNPYMGKAEPLLANRTRHQYRSLVVHEHFKLIYYIDLPHDTLYIADLWDTRREPSRQAEPLKG</sequence>
<dbReference type="AlphaFoldDB" id="A0A921HUH3"/>
<protein>
    <submittedName>
        <fullName evidence="1">Type II toxin-antitoxin system RelE/ParE family toxin</fullName>
    </submittedName>
</protein>
<proteinExistence type="predicted"/>